<dbReference type="EMBL" id="CM042042">
    <property type="protein sequence ID" value="KAI3705490.1"/>
    <property type="molecule type" value="Genomic_DNA"/>
</dbReference>
<comment type="caution">
    <text evidence="1">The sequence shown here is derived from an EMBL/GenBank/DDBJ whole genome shotgun (WGS) entry which is preliminary data.</text>
</comment>
<proteinExistence type="predicted"/>
<protein>
    <submittedName>
        <fullName evidence="1">Uncharacterized protein</fullName>
    </submittedName>
</protein>
<dbReference type="Proteomes" id="UP001056120">
    <property type="component" value="Linkage Group LG25"/>
</dbReference>
<reference evidence="1 2" key="2">
    <citation type="journal article" date="2022" name="Mol. Ecol. Resour.">
        <title>The genomes of chicory, endive, great burdock and yacon provide insights into Asteraceae paleo-polyploidization history and plant inulin production.</title>
        <authorList>
            <person name="Fan W."/>
            <person name="Wang S."/>
            <person name="Wang H."/>
            <person name="Wang A."/>
            <person name="Jiang F."/>
            <person name="Liu H."/>
            <person name="Zhao H."/>
            <person name="Xu D."/>
            <person name="Zhang Y."/>
        </authorList>
    </citation>
    <scope>NUCLEOTIDE SEQUENCE [LARGE SCALE GENOMIC DNA]</scope>
    <source>
        <strain evidence="2">cv. Yunnan</strain>
        <tissue evidence="1">Leaves</tissue>
    </source>
</reference>
<evidence type="ECO:0000313" key="2">
    <source>
        <dbReference type="Proteomes" id="UP001056120"/>
    </source>
</evidence>
<name>A0ACB9AAP1_9ASTR</name>
<reference evidence="2" key="1">
    <citation type="journal article" date="2022" name="Mol. Ecol. Resour.">
        <title>The genomes of chicory, endive, great burdock and yacon provide insights into Asteraceae palaeo-polyploidization history and plant inulin production.</title>
        <authorList>
            <person name="Fan W."/>
            <person name="Wang S."/>
            <person name="Wang H."/>
            <person name="Wang A."/>
            <person name="Jiang F."/>
            <person name="Liu H."/>
            <person name="Zhao H."/>
            <person name="Xu D."/>
            <person name="Zhang Y."/>
        </authorList>
    </citation>
    <scope>NUCLEOTIDE SEQUENCE [LARGE SCALE GENOMIC DNA]</scope>
    <source>
        <strain evidence="2">cv. Yunnan</strain>
    </source>
</reference>
<accession>A0ACB9AAP1</accession>
<organism evidence="1 2">
    <name type="scientific">Smallanthus sonchifolius</name>
    <dbReference type="NCBI Taxonomy" id="185202"/>
    <lineage>
        <taxon>Eukaryota</taxon>
        <taxon>Viridiplantae</taxon>
        <taxon>Streptophyta</taxon>
        <taxon>Embryophyta</taxon>
        <taxon>Tracheophyta</taxon>
        <taxon>Spermatophyta</taxon>
        <taxon>Magnoliopsida</taxon>
        <taxon>eudicotyledons</taxon>
        <taxon>Gunneridae</taxon>
        <taxon>Pentapetalae</taxon>
        <taxon>asterids</taxon>
        <taxon>campanulids</taxon>
        <taxon>Asterales</taxon>
        <taxon>Asteraceae</taxon>
        <taxon>Asteroideae</taxon>
        <taxon>Heliantheae alliance</taxon>
        <taxon>Millerieae</taxon>
        <taxon>Smallanthus</taxon>
    </lineage>
</organism>
<gene>
    <name evidence="1" type="ORF">L1987_75729</name>
</gene>
<evidence type="ECO:0000313" key="1">
    <source>
        <dbReference type="EMBL" id="KAI3705490.1"/>
    </source>
</evidence>
<sequence>MEGQTQSQRVVLAHDASRGMRVNSLRVILDKLLKAGDMFTLLSIVYQIQHPMGYMMRVDSSMFGVNQRAIDDEVAKKKKEYEKNIDLVQVLKLYEMQKVDFKIEWVAGSIPKNVVVEASKKFNATWVILDRRMKRDKKYFLQKLSCGISTMKRNDDIIKLRGPKQSTTTRLSYDEMLPVDNKNFVREEAQNDEDLFSIEFGSSCSKLNVMVKVQTDTKKYKSEMQALEETRGNENVIMLLGSCLQEGPRMVVFEYACNGSLDQHLSQQNTRALTWPERIKIAIGACRGLYHLHVNNIIHGDMRPKNILLTHDFQPLIAGFGLASMKNESQNSSNHYIIGTLGYLAPEYKERGKATTKTDVYAFGTILLQLITGLSPTDTRLQGQSLIKWVNSLVKEGKFVELIDPGIAYDINEVVIVVLLALKCVRKDPHIRLSMEKVMFTLDYIKDEKASYKGKVGDEVNKNVETIGQSQHTKLVFSYGGMTPVPKQAKHFYQSTSI</sequence>
<keyword evidence="2" id="KW-1185">Reference proteome</keyword>